<evidence type="ECO:0000313" key="12">
    <source>
        <dbReference type="Proteomes" id="UP001408789"/>
    </source>
</evidence>
<keyword evidence="7" id="KW-0539">Nucleus</keyword>
<dbReference type="Gene3D" id="3.30.730.10">
    <property type="entry name" value="AP2/ERF domain"/>
    <property type="match status" value="1"/>
</dbReference>
<evidence type="ECO:0000256" key="3">
    <source>
        <dbReference type="ARBA" id="ARBA00023015"/>
    </source>
</evidence>
<evidence type="ECO:0000256" key="8">
    <source>
        <dbReference type="ARBA" id="ARBA00024343"/>
    </source>
</evidence>
<feature type="compositionally biased region" description="Basic residues" evidence="9">
    <location>
        <begin position="61"/>
        <end position="72"/>
    </location>
</feature>
<feature type="compositionally biased region" description="Low complexity" evidence="9">
    <location>
        <begin position="189"/>
        <end position="202"/>
    </location>
</feature>
<proteinExistence type="inferred from homology"/>
<feature type="domain" description="AP2/ERF" evidence="10">
    <location>
        <begin position="92"/>
        <end position="149"/>
    </location>
</feature>
<comment type="similarity">
    <text evidence="8">Belongs to the AP2/ERF transcription factor family. ERF subfamily.</text>
</comment>
<keyword evidence="2" id="KW-0611">Plant defense</keyword>
<dbReference type="GO" id="GO:0005634">
    <property type="term" value="C:nucleus"/>
    <property type="evidence" value="ECO:0007669"/>
    <property type="project" value="UniProtKB-SubCell"/>
</dbReference>
<dbReference type="PANTHER" id="PTHR31985:SF130">
    <property type="entry name" value="ETHYLENE-RESPONSIVE TRANSCRIPTION FACTOR ERF034"/>
    <property type="match status" value="1"/>
</dbReference>
<comment type="caution">
    <text evidence="11">The sequence shown here is derived from an EMBL/GenBank/DDBJ whole genome shotgun (WGS) entry which is preliminary data.</text>
</comment>
<evidence type="ECO:0000256" key="5">
    <source>
        <dbReference type="ARBA" id="ARBA00023159"/>
    </source>
</evidence>
<dbReference type="GO" id="GO:0006952">
    <property type="term" value="P:defense response"/>
    <property type="evidence" value="ECO:0007669"/>
    <property type="project" value="UniProtKB-KW"/>
</dbReference>
<dbReference type="PROSITE" id="PS51032">
    <property type="entry name" value="AP2_ERF"/>
    <property type="match status" value="1"/>
</dbReference>
<dbReference type="SUPFAM" id="SSF54171">
    <property type="entry name" value="DNA-binding domain"/>
    <property type="match status" value="1"/>
</dbReference>
<name>A0AAP0CGA4_9ASTR</name>
<feature type="compositionally biased region" description="Low complexity" evidence="9">
    <location>
        <begin position="11"/>
        <end position="22"/>
    </location>
</feature>
<dbReference type="PRINTS" id="PR00367">
    <property type="entry name" value="ETHRSPELEMNT"/>
</dbReference>
<dbReference type="AlphaFoldDB" id="A0AAP0CGA4"/>
<keyword evidence="6" id="KW-0804">Transcription</keyword>
<feature type="region of interest" description="Disordered" evidence="9">
    <location>
        <begin position="51"/>
        <end position="91"/>
    </location>
</feature>
<dbReference type="InterPro" id="IPR001471">
    <property type="entry name" value="AP2/ERF_dom"/>
</dbReference>
<dbReference type="FunFam" id="3.30.730.10:FF:000001">
    <property type="entry name" value="Ethylene-responsive transcription factor 2"/>
    <property type="match status" value="1"/>
</dbReference>
<dbReference type="Proteomes" id="UP001408789">
    <property type="component" value="Unassembled WGS sequence"/>
</dbReference>
<keyword evidence="12" id="KW-1185">Reference proteome</keyword>
<evidence type="ECO:0000256" key="4">
    <source>
        <dbReference type="ARBA" id="ARBA00023125"/>
    </source>
</evidence>
<accession>A0AAP0CGA4</accession>
<dbReference type="GO" id="GO:0003677">
    <property type="term" value="F:DNA binding"/>
    <property type="evidence" value="ECO:0007669"/>
    <property type="project" value="UniProtKB-KW"/>
</dbReference>
<reference evidence="11 12" key="1">
    <citation type="submission" date="2024-04" db="EMBL/GenBank/DDBJ databases">
        <title>The reference genome of an endangered Asteraceae, Deinandra increscens subsp. villosa, native to the Central Coast of California.</title>
        <authorList>
            <person name="Guilliams M."/>
            <person name="Hasenstab-Lehman K."/>
            <person name="Meyer R."/>
            <person name="Mcevoy S."/>
        </authorList>
    </citation>
    <scope>NUCLEOTIDE SEQUENCE [LARGE SCALE GENOMIC DNA]</scope>
    <source>
        <tissue evidence="11">Leaf</tissue>
    </source>
</reference>
<feature type="region of interest" description="Disordered" evidence="9">
    <location>
        <begin position="1"/>
        <end position="22"/>
    </location>
</feature>
<evidence type="ECO:0000256" key="9">
    <source>
        <dbReference type="SAM" id="MobiDB-lite"/>
    </source>
</evidence>
<dbReference type="SMART" id="SM00380">
    <property type="entry name" value="AP2"/>
    <property type="match status" value="1"/>
</dbReference>
<evidence type="ECO:0000256" key="1">
    <source>
        <dbReference type="ARBA" id="ARBA00004123"/>
    </source>
</evidence>
<dbReference type="PANTHER" id="PTHR31985">
    <property type="entry name" value="ETHYLENE-RESPONSIVE TRANSCRIPTION FACTOR ERF042-RELATED"/>
    <property type="match status" value="1"/>
</dbReference>
<dbReference type="CDD" id="cd00018">
    <property type="entry name" value="AP2"/>
    <property type="match status" value="1"/>
</dbReference>
<evidence type="ECO:0000256" key="6">
    <source>
        <dbReference type="ARBA" id="ARBA00023163"/>
    </source>
</evidence>
<evidence type="ECO:0000259" key="10">
    <source>
        <dbReference type="PROSITE" id="PS51032"/>
    </source>
</evidence>
<evidence type="ECO:0000313" key="11">
    <source>
        <dbReference type="EMBL" id="KAK9056284.1"/>
    </source>
</evidence>
<keyword evidence="4" id="KW-0238">DNA-binding</keyword>
<dbReference type="InterPro" id="IPR051032">
    <property type="entry name" value="AP2/ERF_TF_ERF_subfamily"/>
</dbReference>
<evidence type="ECO:0000256" key="2">
    <source>
        <dbReference type="ARBA" id="ARBA00022821"/>
    </source>
</evidence>
<feature type="region of interest" description="Disordered" evidence="9">
    <location>
        <begin position="184"/>
        <end position="227"/>
    </location>
</feature>
<sequence>MEIESQVHHFPSPSSSSSSSSSIITVTATVTVTIDGHSSVDANATTSAFSGSARYDENERKPKKGNGKRSQNRKNGNEQKKQKVNGGDGCPLYRGVRMRSWGKWVSEIREPRKKSRIWLGTFPTAEMAARAHDVAAIAIKGQSAYLNFPELAHLLPQPTTTSPKDIREAAITAATTCVGYEDHPPSRQATLSLSQSSATQSSENTQDQSVGSASPLEDNDDTFFDLPDLSPSNKDSFHCYPAPWQLEVAAEEPFFGIFTSENISLFKISH</sequence>
<gene>
    <name evidence="11" type="ORF">SSX86_027374</name>
</gene>
<organism evidence="11 12">
    <name type="scientific">Deinandra increscens subsp. villosa</name>
    <dbReference type="NCBI Taxonomy" id="3103831"/>
    <lineage>
        <taxon>Eukaryota</taxon>
        <taxon>Viridiplantae</taxon>
        <taxon>Streptophyta</taxon>
        <taxon>Embryophyta</taxon>
        <taxon>Tracheophyta</taxon>
        <taxon>Spermatophyta</taxon>
        <taxon>Magnoliopsida</taxon>
        <taxon>eudicotyledons</taxon>
        <taxon>Gunneridae</taxon>
        <taxon>Pentapetalae</taxon>
        <taxon>asterids</taxon>
        <taxon>campanulids</taxon>
        <taxon>Asterales</taxon>
        <taxon>Asteraceae</taxon>
        <taxon>Asteroideae</taxon>
        <taxon>Heliantheae alliance</taxon>
        <taxon>Madieae</taxon>
        <taxon>Madiinae</taxon>
        <taxon>Deinandra</taxon>
    </lineage>
</organism>
<dbReference type="InterPro" id="IPR016177">
    <property type="entry name" value="DNA-bd_dom_sf"/>
</dbReference>
<dbReference type="GO" id="GO:0003700">
    <property type="term" value="F:DNA-binding transcription factor activity"/>
    <property type="evidence" value="ECO:0007669"/>
    <property type="project" value="InterPro"/>
</dbReference>
<comment type="subcellular location">
    <subcellularLocation>
        <location evidence="1">Nucleus</location>
    </subcellularLocation>
</comment>
<dbReference type="Pfam" id="PF00847">
    <property type="entry name" value="AP2"/>
    <property type="match status" value="1"/>
</dbReference>
<keyword evidence="5" id="KW-0010">Activator</keyword>
<keyword evidence="3" id="KW-0805">Transcription regulation</keyword>
<evidence type="ECO:0000256" key="7">
    <source>
        <dbReference type="ARBA" id="ARBA00023242"/>
    </source>
</evidence>
<feature type="compositionally biased region" description="Polar residues" evidence="9">
    <location>
        <begin position="203"/>
        <end position="212"/>
    </location>
</feature>
<dbReference type="InterPro" id="IPR036955">
    <property type="entry name" value="AP2/ERF_dom_sf"/>
</dbReference>
<dbReference type="EMBL" id="JBCNJP010000025">
    <property type="protein sequence ID" value="KAK9056284.1"/>
    <property type="molecule type" value="Genomic_DNA"/>
</dbReference>
<protein>
    <recommendedName>
        <fullName evidence="10">AP2/ERF domain-containing protein</fullName>
    </recommendedName>
</protein>